<reference evidence="2" key="1">
    <citation type="journal article" date="2022" name="Plant J.">
        <title>Strategies of tolerance reflected in two North American maple genomes.</title>
        <authorList>
            <person name="McEvoy S.L."/>
            <person name="Sezen U.U."/>
            <person name="Trouern-Trend A."/>
            <person name="McMahon S.M."/>
            <person name="Schaberg P.G."/>
            <person name="Yang J."/>
            <person name="Wegrzyn J.L."/>
            <person name="Swenson N.G."/>
        </authorList>
    </citation>
    <scope>NUCLEOTIDE SEQUENCE</scope>
    <source>
        <strain evidence="2">91603</strain>
    </source>
</reference>
<sequence>MKKQMNAMAITIDQLKQKPVVGEYQESDLPAPTNLVETNEGLKDLAPHQDAQMKEAEDLDEPRSKTVEEMEGSSKPRESGIGESQANP</sequence>
<gene>
    <name evidence="2" type="ORF">LWI28_025563</name>
</gene>
<dbReference type="EMBL" id="JAJSOW010000003">
    <property type="protein sequence ID" value="KAI9196629.1"/>
    <property type="molecule type" value="Genomic_DNA"/>
</dbReference>
<dbReference type="AlphaFoldDB" id="A0AAD5P372"/>
<feature type="region of interest" description="Disordered" evidence="1">
    <location>
        <begin position="28"/>
        <end position="88"/>
    </location>
</feature>
<feature type="compositionally biased region" description="Basic and acidic residues" evidence="1">
    <location>
        <begin position="40"/>
        <end position="80"/>
    </location>
</feature>
<evidence type="ECO:0000313" key="2">
    <source>
        <dbReference type="EMBL" id="KAI9196629.1"/>
    </source>
</evidence>
<accession>A0AAD5P372</accession>
<organism evidence="2 3">
    <name type="scientific">Acer negundo</name>
    <name type="common">Box elder</name>
    <dbReference type="NCBI Taxonomy" id="4023"/>
    <lineage>
        <taxon>Eukaryota</taxon>
        <taxon>Viridiplantae</taxon>
        <taxon>Streptophyta</taxon>
        <taxon>Embryophyta</taxon>
        <taxon>Tracheophyta</taxon>
        <taxon>Spermatophyta</taxon>
        <taxon>Magnoliopsida</taxon>
        <taxon>eudicotyledons</taxon>
        <taxon>Gunneridae</taxon>
        <taxon>Pentapetalae</taxon>
        <taxon>rosids</taxon>
        <taxon>malvids</taxon>
        <taxon>Sapindales</taxon>
        <taxon>Sapindaceae</taxon>
        <taxon>Hippocastanoideae</taxon>
        <taxon>Acereae</taxon>
        <taxon>Acer</taxon>
    </lineage>
</organism>
<dbReference type="Proteomes" id="UP001064489">
    <property type="component" value="Chromosome 1"/>
</dbReference>
<proteinExistence type="predicted"/>
<protein>
    <submittedName>
        <fullName evidence="2">Uncharacterized protein</fullName>
    </submittedName>
</protein>
<evidence type="ECO:0000256" key="1">
    <source>
        <dbReference type="SAM" id="MobiDB-lite"/>
    </source>
</evidence>
<name>A0AAD5P372_ACENE</name>
<reference evidence="2" key="2">
    <citation type="submission" date="2023-02" db="EMBL/GenBank/DDBJ databases">
        <authorList>
            <person name="Swenson N.G."/>
            <person name="Wegrzyn J.L."/>
            <person name="Mcevoy S.L."/>
        </authorList>
    </citation>
    <scope>NUCLEOTIDE SEQUENCE</scope>
    <source>
        <strain evidence="2">91603</strain>
        <tissue evidence="2">Leaf</tissue>
    </source>
</reference>
<evidence type="ECO:0000313" key="3">
    <source>
        <dbReference type="Proteomes" id="UP001064489"/>
    </source>
</evidence>
<comment type="caution">
    <text evidence="2">The sequence shown here is derived from an EMBL/GenBank/DDBJ whole genome shotgun (WGS) entry which is preliminary data.</text>
</comment>
<keyword evidence="3" id="KW-1185">Reference proteome</keyword>